<evidence type="ECO:0000313" key="1">
    <source>
        <dbReference type="EMBL" id="CEK81735.1"/>
    </source>
</evidence>
<gene>
    <name evidence="1" type="primary">ORF127676</name>
</gene>
<organism evidence="1">
    <name type="scientific">Arion vulgaris</name>
    <dbReference type="NCBI Taxonomy" id="1028688"/>
    <lineage>
        <taxon>Eukaryota</taxon>
        <taxon>Metazoa</taxon>
        <taxon>Spiralia</taxon>
        <taxon>Lophotrochozoa</taxon>
        <taxon>Mollusca</taxon>
        <taxon>Gastropoda</taxon>
        <taxon>Heterobranchia</taxon>
        <taxon>Euthyneura</taxon>
        <taxon>Panpulmonata</taxon>
        <taxon>Eupulmonata</taxon>
        <taxon>Stylommatophora</taxon>
        <taxon>Helicina</taxon>
        <taxon>Arionoidea</taxon>
        <taxon>Arionidae</taxon>
        <taxon>Arion</taxon>
    </lineage>
</organism>
<feature type="non-terminal residue" evidence="1">
    <location>
        <position position="1"/>
    </location>
</feature>
<name>A0A0B7AP91_9EUPU</name>
<accession>A0A0B7AP91</accession>
<dbReference type="AlphaFoldDB" id="A0A0B7AP91"/>
<dbReference type="EMBL" id="HACG01034870">
    <property type="protein sequence ID" value="CEK81735.1"/>
    <property type="molecule type" value="Transcribed_RNA"/>
</dbReference>
<proteinExistence type="predicted"/>
<protein>
    <submittedName>
        <fullName evidence="1">Uncharacterized protein</fullName>
    </submittedName>
</protein>
<sequence length="50" mass="5858">RSEKATGNINVRLHFFLNKDECKRGYNAIDMNTPNRKDLVRADPAERRLL</sequence>
<reference evidence="1" key="1">
    <citation type="submission" date="2014-12" db="EMBL/GenBank/DDBJ databases">
        <title>Insight into the proteome of Arion vulgaris.</title>
        <authorList>
            <person name="Aradska J."/>
            <person name="Bulat T."/>
            <person name="Smidak R."/>
            <person name="Sarate P."/>
            <person name="Gangsoo J."/>
            <person name="Sialana F."/>
            <person name="Bilban M."/>
            <person name="Lubec G."/>
        </authorList>
    </citation>
    <scope>NUCLEOTIDE SEQUENCE</scope>
    <source>
        <tissue evidence="1">Skin</tissue>
    </source>
</reference>